<organism evidence="2 3">
    <name type="scientific">Carpinus fangiana</name>
    <dbReference type="NCBI Taxonomy" id="176857"/>
    <lineage>
        <taxon>Eukaryota</taxon>
        <taxon>Viridiplantae</taxon>
        <taxon>Streptophyta</taxon>
        <taxon>Embryophyta</taxon>
        <taxon>Tracheophyta</taxon>
        <taxon>Spermatophyta</taxon>
        <taxon>Magnoliopsida</taxon>
        <taxon>eudicotyledons</taxon>
        <taxon>Gunneridae</taxon>
        <taxon>Pentapetalae</taxon>
        <taxon>rosids</taxon>
        <taxon>fabids</taxon>
        <taxon>Fagales</taxon>
        <taxon>Betulaceae</taxon>
        <taxon>Carpinus</taxon>
    </lineage>
</organism>
<evidence type="ECO:0000259" key="1">
    <source>
        <dbReference type="Pfam" id="PF23462"/>
    </source>
</evidence>
<protein>
    <recommendedName>
        <fullName evidence="1">NFP third LysM domain-containing protein</fullName>
    </recommendedName>
</protein>
<sequence>MDWQPNDDVLQVSATLNASPTAIGAENGNFSSTVFVFIIIHDLSGGTNVVCRLPSSEDGFAVATAGERLLWLPCC</sequence>
<evidence type="ECO:0000313" key="3">
    <source>
        <dbReference type="Proteomes" id="UP000327013"/>
    </source>
</evidence>
<gene>
    <name evidence="2" type="ORF">FH972_004688</name>
</gene>
<evidence type="ECO:0000313" key="2">
    <source>
        <dbReference type="EMBL" id="KAE8008148.1"/>
    </source>
</evidence>
<dbReference type="InterPro" id="IPR059144">
    <property type="entry name" value="NFP_LysM3"/>
</dbReference>
<proteinExistence type="predicted"/>
<dbReference type="AlphaFoldDB" id="A0A5N6QNT6"/>
<accession>A0A5N6QNT6</accession>
<keyword evidence="3" id="KW-1185">Reference proteome</keyword>
<name>A0A5N6QNT6_9ROSI</name>
<dbReference type="Pfam" id="PF23462">
    <property type="entry name" value="LysM3_NFP"/>
    <property type="match status" value="1"/>
</dbReference>
<reference evidence="2 3" key="1">
    <citation type="submission" date="2019-06" db="EMBL/GenBank/DDBJ databases">
        <title>A chromosomal-level reference genome of Carpinus fangiana (Coryloideae, Betulaceae).</title>
        <authorList>
            <person name="Yang X."/>
            <person name="Wang Z."/>
            <person name="Zhang L."/>
            <person name="Hao G."/>
            <person name="Liu J."/>
            <person name="Yang Y."/>
        </authorList>
    </citation>
    <scope>NUCLEOTIDE SEQUENCE [LARGE SCALE GENOMIC DNA]</scope>
    <source>
        <strain evidence="2">Cfa_2016G</strain>
        <tissue evidence="2">Leaf</tissue>
    </source>
</reference>
<dbReference type="Proteomes" id="UP000327013">
    <property type="component" value="Chromosome 2"/>
</dbReference>
<feature type="domain" description="NFP third LysM" evidence="1">
    <location>
        <begin position="3"/>
        <end position="36"/>
    </location>
</feature>
<dbReference type="EMBL" id="CM017322">
    <property type="protein sequence ID" value="KAE8008148.1"/>
    <property type="molecule type" value="Genomic_DNA"/>
</dbReference>